<gene>
    <name evidence="1" type="ORF">HKD24_02900</name>
</gene>
<reference evidence="2" key="1">
    <citation type="submission" date="2020-04" db="EMBL/GenBank/DDBJ databases">
        <title>Description of novel Gluconacetobacter.</title>
        <authorList>
            <person name="Sombolestani A."/>
        </authorList>
    </citation>
    <scope>NUCLEOTIDE SEQUENCE [LARGE SCALE GENOMIC DNA]</scope>
    <source>
        <strain evidence="2">LMG 31484</strain>
    </source>
</reference>
<accession>A0ABR9Y345</accession>
<protein>
    <submittedName>
        <fullName evidence="1">Uncharacterized protein</fullName>
    </submittedName>
</protein>
<evidence type="ECO:0000313" key="1">
    <source>
        <dbReference type="EMBL" id="MBF0858160.1"/>
    </source>
</evidence>
<dbReference type="EMBL" id="JABCQG010000003">
    <property type="protein sequence ID" value="MBF0858160.1"/>
    <property type="molecule type" value="Genomic_DNA"/>
</dbReference>
<reference evidence="1 2" key="2">
    <citation type="submission" date="2020-11" db="EMBL/GenBank/DDBJ databases">
        <title>Description of novel Gluconobacter species.</title>
        <authorList>
            <person name="Cleenwerck I."/>
            <person name="Cnockaert M."/>
            <person name="Borremans W."/>
            <person name="Wieme A.D."/>
            <person name="De Vuyst L."/>
            <person name="Vandamme P."/>
        </authorList>
    </citation>
    <scope>NUCLEOTIDE SEQUENCE [LARGE SCALE GENOMIC DNA]</scope>
    <source>
        <strain evidence="1 2">LMG 31484</strain>
    </source>
</reference>
<sequence length="245" mass="25679">MAFADVALPSVWDIPVAVGVPALLGQSIGAGVDASASAALAGVVESYITNQAAKQWGIFDSTNTQLLTSGRVMGIEYKNSYMVSDAPIAASDQVGGGFASYNKVKMPYSARVIMVCDGTETGSDGILSAITKLIPNLSGKTGQHVRASFISTLESLCADTNLYSVVTPEFTATNANILGYRWRRESRSGVTMLMAEIMIQQIRNTGTAAYTNTAQPQGEEAVQNGTVQTTTPSLPVQTSLLGVAL</sequence>
<dbReference type="Proteomes" id="UP000623107">
    <property type="component" value="Unassembled WGS sequence"/>
</dbReference>
<proteinExistence type="predicted"/>
<evidence type="ECO:0000313" key="2">
    <source>
        <dbReference type="Proteomes" id="UP000623107"/>
    </source>
</evidence>
<keyword evidence="2" id="KW-1185">Reference proteome</keyword>
<comment type="caution">
    <text evidence="1">The sequence shown here is derived from an EMBL/GenBank/DDBJ whole genome shotgun (WGS) entry which is preliminary data.</text>
</comment>
<name>A0ABR9Y345_9PROT</name>
<dbReference type="RefSeq" id="WP_194258944.1">
    <property type="nucleotide sequence ID" value="NZ_JABCQG010000003.1"/>
</dbReference>
<organism evidence="1 2">
    <name type="scientific">Gluconobacter vitians</name>
    <dbReference type="NCBI Taxonomy" id="2728102"/>
    <lineage>
        <taxon>Bacteria</taxon>
        <taxon>Pseudomonadati</taxon>
        <taxon>Pseudomonadota</taxon>
        <taxon>Alphaproteobacteria</taxon>
        <taxon>Acetobacterales</taxon>
        <taxon>Acetobacteraceae</taxon>
        <taxon>Gluconobacter</taxon>
    </lineage>
</organism>